<sequence>MAKRFQPMKEFGRNMKKPKLDISINRGSTHNAASTSKTSSSNNDQNNFWDDDDDDVILLATQVAEAAAVAKSCSNNNALISETEITFTEFASAATTSTQMPAATYDIPGPDILSQMFDDEDDDLMAVVEKQDPAPFKKPLTPPPPSKSAASSSALTKSRQSEKQPSQKPTNESEDIFEIRLTQGNSLQDTSCASVQSSARRQLASERQIKFLMEKVDALKKENVKISNELSESKSKIESKEGEVSLLRDELRHLKQQANNLKMEKIFSTEAVKGECQLKIAELAKKVEAQQAEIRLKEAQTSRMKMKQADETQKLQQSMVLVNRTEVASGSKQDKKLKKCLMKMQSLDLNITPDTNDENIELYPPVFDSSLDKGGTVKRKTLFERELENIQTLLAQLQLMAVHEVPNDFIDRCIESVCKVFPEFWSYTQTLYFLKYCEVHPYHNYSLSDSKIYSKRLLQQPSEIYERERCLCFRRYIAILAIMCQREASLALALLRYKHGEYYLLQIATDSIVTLGFACGICEHFGVLEAFSVWLKSMLHHMSQDVENSCVEMLVDLMKHIVFTRPCAWIFREISICLFESCKLPQILDMLCVNSPERTFVADRVKSTYRFSNDSCFMQVYCGLLEIAFPLSAGLHLEHFRLLVDICWNHIRFAYHCFIQPPKFIHKMLPIYDDEDDDEMDCQSAGDETTSSRTYAGAFETTEQNSTTRSVTSTSSTVKATTSVAVDSTNINNIISTTQCECYIKLCLSVVTLVFQLMRQWIFHKMEYCTDEVTEISRLSVQLLHMVFCDYYLTCLFRDSEATTKYYLSLILKWWSEYAKKLNFNEIDLKFLQKIQNSHVIPKDIADETNLHTVVADLNEWQSLTKDNGQDILLNSLDEAAKIANRLGLIETASDEEKFFEVFKGYAFNFQ</sequence>
<feature type="region of interest" description="Disordered" evidence="2">
    <location>
        <begin position="134"/>
        <end position="174"/>
    </location>
</feature>
<dbReference type="Proteomes" id="UP001652621">
    <property type="component" value="Unplaced"/>
</dbReference>
<keyword evidence="3" id="KW-1185">Reference proteome</keyword>
<dbReference type="PANTHER" id="PTHR28594">
    <property type="entry name" value="ATR-INTERACTING PROTEIN"/>
    <property type="match status" value="1"/>
</dbReference>
<dbReference type="RefSeq" id="XP_005181694.3">
    <property type="nucleotide sequence ID" value="XM_005181637.4"/>
</dbReference>
<protein>
    <submittedName>
        <fullName evidence="4">ATR-interacting protein mus304</fullName>
    </submittedName>
</protein>
<feature type="compositionally biased region" description="Low complexity" evidence="2">
    <location>
        <begin position="28"/>
        <end position="48"/>
    </location>
</feature>
<dbReference type="VEuPathDB" id="VectorBase:MDOMA2_017474"/>
<proteinExistence type="predicted"/>
<name>A0A9J7CR56_MUSDO</name>
<gene>
    <name evidence="4" type="primary">LOC101900026</name>
</gene>
<evidence type="ECO:0000256" key="2">
    <source>
        <dbReference type="SAM" id="MobiDB-lite"/>
    </source>
</evidence>
<keyword evidence="1" id="KW-0175">Coiled coil</keyword>
<evidence type="ECO:0000313" key="3">
    <source>
        <dbReference type="Proteomes" id="UP001652621"/>
    </source>
</evidence>
<organism evidence="3 4">
    <name type="scientific">Musca domestica</name>
    <name type="common">House fly</name>
    <dbReference type="NCBI Taxonomy" id="7370"/>
    <lineage>
        <taxon>Eukaryota</taxon>
        <taxon>Metazoa</taxon>
        <taxon>Ecdysozoa</taxon>
        <taxon>Arthropoda</taxon>
        <taxon>Hexapoda</taxon>
        <taxon>Insecta</taxon>
        <taxon>Pterygota</taxon>
        <taxon>Neoptera</taxon>
        <taxon>Endopterygota</taxon>
        <taxon>Diptera</taxon>
        <taxon>Brachycera</taxon>
        <taxon>Muscomorpha</taxon>
        <taxon>Muscoidea</taxon>
        <taxon>Muscidae</taxon>
        <taxon>Musca</taxon>
    </lineage>
</organism>
<feature type="compositionally biased region" description="Low complexity" evidence="2">
    <location>
        <begin position="147"/>
        <end position="158"/>
    </location>
</feature>
<dbReference type="VEuPathDB" id="VectorBase:MDOA007671"/>
<reference evidence="4" key="1">
    <citation type="submission" date="2025-08" db="UniProtKB">
        <authorList>
            <consortium name="RefSeq"/>
        </authorList>
    </citation>
    <scope>IDENTIFICATION</scope>
    <source>
        <strain evidence="4">Aabys</strain>
        <tissue evidence="4">Whole body</tissue>
    </source>
</reference>
<dbReference type="GeneID" id="101900026"/>
<feature type="region of interest" description="Disordered" evidence="2">
    <location>
        <begin position="1"/>
        <end position="49"/>
    </location>
</feature>
<accession>A0A9J7CR56</accession>
<evidence type="ECO:0000256" key="1">
    <source>
        <dbReference type="SAM" id="Coils"/>
    </source>
</evidence>
<dbReference type="OrthoDB" id="7668655at2759"/>
<evidence type="ECO:0000313" key="4">
    <source>
        <dbReference type="RefSeq" id="XP_005181694.3"/>
    </source>
</evidence>
<dbReference type="InterPro" id="IPR033349">
    <property type="entry name" value="ATRIP"/>
</dbReference>
<dbReference type="eggNOG" id="ENOG502SDTQ">
    <property type="taxonomic scope" value="Eukaryota"/>
</dbReference>
<dbReference type="PANTHER" id="PTHR28594:SF1">
    <property type="entry name" value="ATR-INTERACTING PROTEIN"/>
    <property type="match status" value="1"/>
</dbReference>
<feature type="coiled-coil region" evidence="1">
    <location>
        <begin position="202"/>
        <end position="309"/>
    </location>
</feature>